<dbReference type="InterPro" id="IPR001764">
    <property type="entry name" value="Glyco_hydro_3_N"/>
</dbReference>
<dbReference type="Pfam" id="PF07691">
    <property type="entry name" value="PA14"/>
    <property type="match status" value="1"/>
</dbReference>
<dbReference type="EMBL" id="KI912110">
    <property type="protein sequence ID" value="ETS84656.1"/>
    <property type="molecule type" value="Genomic_DNA"/>
</dbReference>
<dbReference type="PRINTS" id="PR00133">
    <property type="entry name" value="GLHYDRLASE3"/>
</dbReference>
<dbReference type="Proteomes" id="UP000030651">
    <property type="component" value="Unassembled WGS sequence"/>
</dbReference>
<dbReference type="OrthoDB" id="47059at2759"/>
<dbReference type="RefSeq" id="XP_007829453.1">
    <property type="nucleotide sequence ID" value="XM_007831262.1"/>
</dbReference>
<comment type="catalytic activity">
    <reaction evidence="1 10">
        <text>Hydrolysis of terminal, non-reducing beta-D-glucosyl residues with release of beta-D-glucose.</text>
        <dbReference type="EC" id="3.2.1.21"/>
    </reaction>
</comment>
<sequence>MADLNVDEVLKKLTLSEKVDLLSGIDMWHTKALPHHGIPSVRTSDGPNGVRGTKFFNGVKAACFPCGTGLGATFNVELLEEAGKLMADEAKAKGAHVILGPTINMQRSPLGGRGFESIGEDPFLAGLGAAALVRGIQSKGILATIKHFVCNDHEHKRNAVQAMVTERALREIYALPFQLAVKGSQPAAFMTGYNGVNGTYCSENDKLLDKMLRTEWGWEGLVMSDWWGTYSTTEAAIAGLDLEMPGPTRFRGDALKFNVQTDKVREHIIDDRVRTLLEFVKRSYESGVEENAPEKTLDTPETAALLRKIGNEGIVLLQNEKNVLPLKKDKKTVVIGPNAKIATYHGGGSASLAAYYAVTPFDGIKEKLGKTPEYTVGQYSHLMLPPLGFSTKSLNGNDGMTMRFYNEAPDVTGRKAFDELEILKTDNFLIDYEHPDLKSELFYATLEGTLTPDEDCTYEFGLVVCGSGNLYVDGKLVIENTTKQTLGSSFFGCGTVEEKSFYEVKKGQSYQIKVEFGSTPTSKLGDQAVLMRGGAVRLGGCKVIDPKAEIERAAALAKDADQVIVCAGLNADWETEGADREHMALPPGMDDLISAVGKSNSNTVVVLQSGTPVEMPWIKDVSSVVQAWYGGNETGNTIADVLFGDVNPSGKLSLSFPVRGSDNPAFLNYRTEGGRVLYGEDIYIGYRYYEFAQRPVLFPFGHGLSYTTFAFSDLSISEKEGKLRIDVRIENTGDIRGAEVAQVYVAPKQKSKVNRPVKELKGFAKAELGPGESKVVTVELDAKYAGAYWDEERNKWCVEAGEYEIIVSDSSEVKDAKAVKASFKVQKTTWWSGL</sequence>
<dbReference type="PROSITE" id="PS51820">
    <property type="entry name" value="PA14"/>
    <property type="match status" value="1"/>
</dbReference>
<keyword evidence="8 10" id="KW-0326">Glycosidase</keyword>
<dbReference type="SUPFAM" id="SSF52279">
    <property type="entry name" value="Beta-D-glucan exohydrolase, C-terminal domain"/>
    <property type="match status" value="1"/>
</dbReference>
<keyword evidence="9 10" id="KW-0624">Polysaccharide degradation</keyword>
<accession>W3XHF5</accession>
<dbReference type="AlphaFoldDB" id="W3XHF5"/>
<dbReference type="UniPathway" id="UPA00696"/>
<dbReference type="InterPro" id="IPR036881">
    <property type="entry name" value="Glyco_hydro_3_C_sf"/>
</dbReference>
<evidence type="ECO:0000256" key="6">
    <source>
        <dbReference type="ARBA" id="ARBA00023180"/>
    </source>
</evidence>
<evidence type="ECO:0000313" key="12">
    <source>
        <dbReference type="EMBL" id="ETS84656.1"/>
    </source>
</evidence>
<dbReference type="EC" id="3.2.1.21" evidence="10"/>
<dbReference type="STRING" id="1229662.W3XHF5"/>
<dbReference type="InterPro" id="IPR017853">
    <property type="entry name" value="GH"/>
</dbReference>
<feature type="domain" description="PA14" evidence="11">
    <location>
        <begin position="395"/>
        <end position="554"/>
    </location>
</feature>
<dbReference type="PANTHER" id="PTHR42715">
    <property type="entry name" value="BETA-GLUCOSIDASE"/>
    <property type="match status" value="1"/>
</dbReference>
<dbReference type="SUPFAM" id="SSF51445">
    <property type="entry name" value="(Trans)glycosidases"/>
    <property type="match status" value="1"/>
</dbReference>
<reference evidence="13" key="1">
    <citation type="journal article" date="2015" name="BMC Genomics">
        <title>Genomic and transcriptomic analysis of the endophytic fungus Pestalotiopsis fici reveals its lifestyle and high potential for synthesis of natural products.</title>
        <authorList>
            <person name="Wang X."/>
            <person name="Zhang X."/>
            <person name="Liu L."/>
            <person name="Xiang M."/>
            <person name="Wang W."/>
            <person name="Sun X."/>
            <person name="Che Y."/>
            <person name="Guo L."/>
            <person name="Liu G."/>
            <person name="Guo L."/>
            <person name="Wang C."/>
            <person name="Yin W.B."/>
            <person name="Stadler M."/>
            <person name="Zhang X."/>
            <person name="Liu X."/>
        </authorList>
    </citation>
    <scope>NUCLEOTIDE SEQUENCE [LARGE SCALE GENOMIC DNA]</scope>
    <source>
        <strain evidence="13">W106-1 / CGMCC3.15140</strain>
    </source>
</reference>
<evidence type="ECO:0000256" key="10">
    <source>
        <dbReference type="RuleBase" id="RU361161"/>
    </source>
</evidence>
<dbReference type="KEGG" id="pfy:PFICI_02681"/>
<evidence type="ECO:0000259" key="11">
    <source>
        <dbReference type="PROSITE" id="PS51820"/>
    </source>
</evidence>
<evidence type="ECO:0000256" key="8">
    <source>
        <dbReference type="ARBA" id="ARBA00023295"/>
    </source>
</evidence>
<dbReference type="GeneID" id="19267694"/>
<organism evidence="12 13">
    <name type="scientific">Pestalotiopsis fici (strain W106-1 / CGMCC3.15140)</name>
    <dbReference type="NCBI Taxonomy" id="1229662"/>
    <lineage>
        <taxon>Eukaryota</taxon>
        <taxon>Fungi</taxon>
        <taxon>Dikarya</taxon>
        <taxon>Ascomycota</taxon>
        <taxon>Pezizomycotina</taxon>
        <taxon>Sordariomycetes</taxon>
        <taxon>Xylariomycetidae</taxon>
        <taxon>Amphisphaeriales</taxon>
        <taxon>Sporocadaceae</taxon>
        <taxon>Pestalotiopsis</taxon>
    </lineage>
</organism>
<dbReference type="PANTHER" id="PTHR42715:SF27">
    <property type="entry name" value="BETA-GLUCOSIDASE-RELATED"/>
    <property type="match status" value="1"/>
</dbReference>
<dbReference type="Gene3D" id="3.20.20.300">
    <property type="entry name" value="Glycoside hydrolase, family 3, N-terminal domain"/>
    <property type="match status" value="1"/>
</dbReference>
<evidence type="ECO:0000256" key="2">
    <source>
        <dbReference type="ARBA" id="ARBA00004987"/>
    </source>
</evidence>
<dbReference type="InterPro" id="IPR037524">
    <property type="entry name" value="PA14/GLEYA"/>
</dbReference>
<dbReference type="PROSITE" id="PS00775">
    <property type="entry name" value="GLYCOSYL_HYDROL_F3"/>
    <property type="match status" value="1"/>
</dbReference>
<dbReference type="HOGENOM" id="CLU_004542_4_0_1"/>
<dbReference type="OMA" id="GNETGNC"/>
<dbReference type="InParanoid" id="W3XHF5"/>
<dbReference type="InterPro" id="IPR050288">
    <property type="entry name" value="Cellulose_deg_GH3"/>
</dbReference>
<dbReference type="Pfam" id="PF01915">
    <property type="entry name" value="Glyco_hydro_3_C"/>
    <property type="match status" value="1"/>
</dbReference>
<keyword evidence="13" id="KW-1185">Reference proteome</keyword>
<dbReference type="Pfam" id="PF00933">
    <property type="entry name" value="Glyco_hydro_3"/>
    <property type="match status" value="1"/>
</dbReference>
<dbReference type="InterPro" id="IPR036962">
    <property type="entry name" value="Glyco_hydro_3_N_sf"/>
</dbReference>
<protein>
    <recommendedName>
        <fullName evidence="10">beta-glucosidase</fullName>
        <ecNumber evidence="10">3.2.1.21</ecNumber>
    </recommendedName>
</protein>
<evidence type="ECO:0000256" key="3">
    <source>
        <dbReference type="ARBA" id="ARBA00005336"/>
    </source>
</evidence>
<comment type="similarity">
    <text evidence="3 10">Belongs to the glycosyl hydrolase 3 family.</text>
</comment>
<gene>
    <name evidence="12" type="ORF">PFICI_02681</name>
</gene>
<comment type="pathway">
    <text evidence="2 10">Glycan metabolism; cellulose degradation.</text>
</comment>
<evidence type="ECO:0000256" key="7">
    <source>
        <dbReference type="ARBA" id="ARBA00023277"/>
    </source>
</evidence>
<dbReference type="InterPro" id="IPR026891">
    <property type="entry name" value="Fn3-like"/>
</dbReference>
<keyword evidence="4 10" id="KW-0378">Hydrolase</keyword>
<dbReference type="InterPro" id="IPR002772">
    <property type="entry name" value="Glyco_hydro_3_C"/>
</dbReference>
<dbReference type="SMART" id="SM01217">
    <property type="entry name" value="Fn3_like"/>
    <property type="match status" value="1"/>
</dbReference>
<evidence type="ECO:0000256" key="5">
    <source>
        <dbReference type="ARBA" id="ARBA00023001"/>
    </source>
</evidence>
<evidence type="ECO:0000313" key="13">
    <source>
        <dbReference type="Proteomes" id="UP000030651"/>
    </source>
</evidence>
<dbReference type="Gene3D" id="2.60.40.10">
    <property type="entry name" value="Immunoglobulins"/>
    <property type="match status" value="1"/>
</dbReference>
<dbReference type="GO" id="GO:0030245">
    <property type="term" value="P:cellulose catabolic process"/>
    <property type="evidence" value="ECO:0007669"/>
    <property type="project" value="UniProtKB-UniPathway"/>
</dbReference>
<dbReference type="InterPro" id="IPR013783">
    <property type="entry name" value="Ig-like_fold"/>
</dbReference>
<dbReference type="SMART" id="SM00758">
    <property type="entry name" value="PA14"/>
    <property type="match status" value="1"/>
</dbReference>
<dbReference type="InterPro" id="IPR011658">
    <property type="entry name" value="PA14_dom"/>
</dbReference>
<dbReference type="GO" id="GO:0008422">
    <property type="term" value="F:beta-glucosidase activity"/>
    <property type="evidence" value="ECO:0007669"/>
    <property type="project" value="UniProtKB-EC"/>
</dbReference>
<dbReference type="FunFam" id="2.60.40.10:FF:000495">
    <property type="entry name" value="Periplasmic beta-glucosidase"/>
    <property type="match status" value="1"/>
</dbReference>
<evidence type="ECO:0000256" key="9">
    <source>
        <dbReference type="ARBA" id="ARBA00023326"/>
    </source>
</evidence>
<dbReference type="Gene3D" id="3.40.50.1700">
    <property type="entry name" value="Glycoside hydrolase family 3 C-terminal domain"/>
    <property type="match status" value="1"/>
</dbReference>
<evidence type="ECO:0000256" key="1">
    <source>
        <dbReference type="ARBA" id="ARBA00000448"/>
    </source>
</evidence>
<dbReference type="Pfam" id="PF14310">
    <property type="entry name" value="Fn3-like"/>
    <property type="match status" value="1"/>
</dbReference>
<evidence type="ECO:0000256" key="4">
    <source>
        <dbReference type="ARBA" id="ARBA00022801"/>
    </source>
</evidence>
<keyword evidence="7 10" id="KW-0119">Carbohydrate metabolism</keyword>
<proteinExistence type="inferred from homology"/>
<name>W3XHF5_PESFW</name>
<dbReference type="Gene3D" id="2.60.120.260">
    <property type="entry name" value="Galactose-binding domain-like"/>
    <property type="match status" value="1"/>
</dbReference>
<dbReference type="FunFam" id="3.20.20.300:FF:000006">
    <property type="entry name" value="Beta-glucosidase H"/>
    <property type="match status" value="1"/>
</dbReference>
<keyword evidence="5" id="KW-0136">Cellulose degradation</keyword>
<dbReference type="InterPro" id="IPR019800">
    <property type="entry name" value="Glyco_hydro_3_AS"/>
</dbReference>
<keyword evidence="6" id="KW-0325">Glycoprotein</keyword>
<dbReference type="eggNOG" id="ENOG502QR4D">
    <property type="taxonomic scope" value="Eukaryota"/>
</dbReference>